<keyword evidence="15" id="KW-1185">Reference proteome</keyword>
<evidence type="ECO:0000256" key="5">
    <source>
        <dbReference type="ARBA" id="ARBA00022723"/>
    </source>
</evidence>
<protein>
    <recommendedName>
        <fullName evidence="3 12">Ribokinase</fullName>
        <shortName evidence="12">RK</shortName>
        <ecNumber evidence="2 12">2.7.1.15</ecNumber>
    </recommendedName>
</protein>
<feature type="binding site" evidence="12">
    <location>
        <begin position="16"/>
        <end position="18"/>
    </location>
    <ligand>
        <name>substrate</name>
    </ligand>
</feature>
<dbReference type="STRING" id="1577474.GA0111570_106103"/>
<name>A0A1G6H2W8_9ACTN</name>
<gene>
    <name evidence="12" type="primary">rbsK</name>
    <name evidence="14" type="ORF">GA0111570_106103</name>
</gene>
<keyword evidence="11 12" id="KW-0119">Carbohydrate metabolism</keyword>
<sequence length="304" mass="31553">MAVHTAGRVDVIGSIALDTLMSVERLPEAGEIVVASHPITSLGGKGANQAVAVVRSGVDARLIGSIGDDVAGDLVMEELAAFGVDTELISIHTEERTGHGYTFLEPDATVRTVVLPGANLLTDVGAVLDVADRLRTASVLLLQGEVGKDTIEATIRMAAGWPTRLVFNPAPVVHIDPDLYRHLDVLVVNEVEAAALCGVPVTHDVGDIEEIAVRLAERGPSVVVSMGAEGAVVVPSHRPVELVLAENTQVVDPAGAGDAFVGVLTAGIAKGLGVQEATAAAVRQATRTVARRGAVRSFPTFDFH</sequence>
<comment type="similarity">
    <text evidence="12">Belongs to the carbohydrate kinase PfkB family. Ribokinase subfamily.</text>
</comment>
<dbReference type="AlphaFoldDB" id="A0A1G6H2W8"/>
<dbReference type="PROSITE" id="PS00583">
    <property type="entry name" value="PFKB_KINASES_1"/>
    <property type="match status" value="1"/>
</dbReference>
<evidence type="ECO:0000256" key="4">
    <source>
        <dbReference type="ARBA" id="ARBA00022679"/>
    </source>
</evidence>
<keyword evidence="9 12" id="KW-0460">Magnesium</keyword>
<evidence type="ECO:0000313" key="15">
    <source>
        <dbReference type="Proteomes" id="UP000199086"/>
    </source>
</evidence>
<reference evidence="14 15" key="1">
    <citation type="submission" date="2016-06" db="EMBL/GenBank/DDBJ databases">
        <authorList>
            <person name="Olsen C.W."/>
            <person name="Carey S."/>
            <person name="Hinshaw L."/>
            <person name="Karasin A.I."/>
        </authorList>
    </citation>
    <scope>NUCLEOTIDE SEQUENCE [LARGE SCALE GENOMIC DNA]</scope>
    <source>
        <strain evidence="14 15">LZ-22</strain>
    </source>
</reference>
<evidence type="ECO:0000256" key="12">
    <source>
        <dbReference type="HAMAP-Rule" id="MF_01987"/>
    </source>
</evidence>
<evidence type="ECO:0000256" key="3">
    <source>
        <dbReference type="ARBA" id="ARBA00016943"/>
    </source>
</evidence>
<feature type="binding site" evidence="12">
    <location>
        <position position="189"/>
    </location>
    <ligand>
        <name>ATP</name>
        <dbReference type="ChEBI" id="CHEBI:30616"/>
    </ligand>
</feature>
<keyword evidence="8 12" id="KW-0067">ATP-binding</keyword>
<dbReference type="UniPathway" id="UPA00916">
    <property type="reaction ID" value="UER00889"/>
</dbReference>
<feature type="active site" description="Proton acceptor" evidence="12">
    <location>
        <position position="258"/>
    </location>
</feature>
<feature type="binding site" evidence="12">
    <location>
        <position position="297"/>
    </location>
    <ligand>
        <name>K(+)</name>
        <dbReference type="ChEBI" id="CHEBI:29103"/>
    </ligand>
</feature>
<dbReference type="GO" id="GO:0046872">
    <property type="term" value="F:metal ion binding"/>
    <property type="evidence" value="ECO:0007669"/>
    <property type="project" value="UniProtKB-KW"/>
</dbReference>
<feature type="binding site" evidence="12">
    <location>
        <begin position="257"/>
        <end position="258"/>
    </location>
    <ligand>
        <name>ATP</name>
        <dbReference type="ChEBI" id="CHEBI:30616"/>
    </ligand>
</feature>
<evidence type="ECO:0000256" key="10">
    <source>
        <dbReference type="ARBA" id="ARBA00022958"/>
    </source>
</evidence>
<feature type="domain" description="Carbohydrate kinase PfkB" evidence="13">
    <location>
        <begin position="8"/>
        <end position="300"/>
    </location>
</feature>
<evidence type="ECO:0000256" key="11">
    <source>
        <dbReference type="ARBA" id="ARBA00023277"/>
    </source>
</evidence>
<feature type="binding site" evidence="12">
    <location>
        <position position="252"/>
    </location>
    <ligand>
        <name>K(+)</name>
        <dbReference type="ChEBI" id="CHEBI:29103"/>
    </ligand>
</feature>
<dbReference type="InterPro" id="IPR029056">
    <property type="entry name" value="Ribokinase-like"/>
</dbReference>
<feature type="binding site" evidence="12">
    <location>
        <begin position="44"/>
        <end position="48"/>
    </location>
    <ligand>
        <name>substrate</name>
    </ligand>
</feature>
<dbReference type="GO" id="GO:0019303">
    <property type="term" value="P:D-ribose catabolic process"/>
    <property type="evidence" value="ECO:0007669"/>
    <property type="project" value="UniProtKB-UniRule"/>
</dbReference>
<dbReference type="HAMAP" id="MF_01987">
    <property type="entry name" value="Ribokinase"/>
    <property type="match status" value="1"/>
</dbReference>
<feature type="binding site" evidence="12">
    <location>
        <position position="288"/>
    </location>
    <ligand>
        <name>K(+)</name>
        <dbReference type="ChEBI" id="CHEBI:29103"/>
    </ligand>
</feature>
<evidence type="ECO:0000256" key="8">
    <source>
        <dbReference type="ARBA" id="ARBA00022840"/>
    </source>
</evidence>
<evidence type="ECO:0000259" key="13">
    <source>
        <dbReference type="Pfam" id="PF00294"/>
    </source>
</evidence>
<comment type="subcellular location">
    <subcellularLocation>
        <location evidence="12">Cytoplasm</location>
    </subcellularLocation>
</comment>
<evidence type="ECO:0000256" key="7">
    <source>
        <dbReference type="ARBA" id="ARBA00022777"/>
    </source>
</evidence>
<keyword evidence="4 12" id="KW-0808">Transferase</keyword>
<dbReference type="CDD" id="cd01174">
    <property type="entry name" value="ribokinase"/>
    <property type="match status" value="1"/>
</dbReference>
<feature type="binding site" evidence="12">
    <location>
        <position position="291"/>
    </location>
    <ligand>
        <name>K(+)</name>
        <dbReference type="ChEBI" id="CHEBI:29103"/>
    </ligand>
</feature>
<dbReference type="OrthoDB" id="7946249at2"/>
<dbReference type="Gene3D" id="3.40.1190.20">
    <property type="match status" value="1"/>
</dbReference>
<keyword evidence="10 12" id="KW-0630">Potassium</keyword>
<dbReference type="InterPro" id="IPR002173">
    <property type="entry name" value="Carboh/pur_kinase_PfkB_CS"/>
</dbReference>
<evidence type="ECO:0000256" key="2">
    <source>
        <dbReference type="ARBA" id="ARBA00012035"/>
    </source>
</evidence>
<dbReference type="EMBL" id="FMYF01000006">
    <property type="protein sequence ID" value="SDB88612.1"/>
    <property type="molecule type" value="Genomic_DNA"/>
</dbReference>
<organism evidence="14 15">
    <name type="scientific">Raineyella antarctica</name>
    <dbReference type="NCBI Taxonomy" id="1577474"/>
    <lineage>
        <taxon>Bacteria</taxon>
        <taxon>Bacillati</taxon>
        <taxon>Actinomycetota</taxon>
        <taxon>Actinomycetes</taxon>
        <taxon>Propionibacteriales</taxon>
        <taxon>Propionibacteriaceae</taxon>
        <taxon>Raineyella</taxon>
    </lineage>
</organism>
<comment type="function">
    <text evidence="12">Catalyzes the phosphorylation of ribose at O-5 in a reaction requiring ATP and magnesium. The resulting D-ribose-5-phosphate can then be used either for sythesis of nucleotides, histidine, and tryptophan, or as a component of the pentose phosphate pathway.</text>
</comment>
<feature type="binding site" evidence="12">
    <location>
        <begin position="225"/>
        <end position="230"/>
    </location>
    <ligand>
        <name>ATP</name>
        <dbReference type="ChEBI" id="CHEBI:30616"/>
    </ligand>
</feature>
<dbReference type="InterPro" id="IPR011611">
    <property type="entry name" value="PfkB_dom"/>
</dbReference>
<dbReference type="GO" id="GO:0004747">
    <property type="term" value="F:ribokinase activity"/>
    <property type="evidence" value="ECO:0007669"/>
    <property type="project" value="UniProtKB-UniRule"/>
</dbReference>
<dbReference type="EC" id="2.7.1.15" evidence="2 12"/>
<dbReference type="InterPro" id="IPR002139">
    <property type="entry name" value="Ribo/fructo_kinase"/>
</dbReference>
<comment type="caution">
    <text evidence="12">Lacks conserved residue(s) required for the propagation of feature annotation.</text>
</comment>
<dbReference type="RefSeq" id="WP_139283217.1">
    <property type="nucleotide sequence ID" value="NZ_FMYF01000006.1"/>
</dbReference>
<dbReference type="GO" id="GO:0005524">
    <property type="term" value="F:ATP binding"/>
    <property type="evidence" value="ECO:0007669"/>
    <property type="project" value="UniProtKB-UniRule"/>
</dbReference>
<evidence type="ECO:0000256" key="9">
    <source>
        <dbReference type="ARBA" id="ARBA00022842"/>
    </source>
</evidence>
<evidence type="ECO:0000256" key="6">
    <source>
        <dbReference type="ARBA" id="ARBA00022741"/>
    </source>
</evidence>
<dbReference type="SUPFAM" id="SSF53613">
    <property type="entry name" value="Ribokinase-like"/>
    <property type="match status" value="1"/>
</dbReference>
<proteinExistence type="inferred from homology"/>
<comment type="pathway">
    <text evidence="12">Carbohydrate metabolism; D-ribose degradation; D-ribose 5-phosphate from beta-D-ribopyranose: step 2/2.</text>
</comment>
<comment type="catalytic activity">
    <reaction evidence="12">
        <text>D-ribose + ATP = D-ribose 5-phosphate + ADP + H(+)</text>
        <dbReference type="Rhea" id="RHEA:13697"/>
        <dbReference type="ChEBI" id="CHEBI:15378"/>
        <dbReference type="ChEBI" id="CHEBI:30616"/>
        <dbReference type="ChEBI" id="CHEBI:47013"/>
        <dbReference type="ChEBI" id="CHEBI:78346"/>
        <dbReference type="ChEBI" id="CHEBI:456216"/>
        <dbReference type="EC" id="2.7.1.15"/>
    </reaction>
</comment>
<dbReference type="PRINTS" id="PR00990">
    <property type="entry name" value="RIBOKINASE"/>
</dbReference>
<keyword evidence="7 12" id="KW-0418">Kinase</keyword>
<dbReference type="Proteomes" id="UP000199086">
    <property type="component" value="Unassembled WGS sequence"/>
</dbReference>
<evidence type="ECO:0000256" key="1">
    <source>
        <dbReference type="ARBA" id="ARBA00005380"/>
    </source>
</evidence>
<feature type="binding site" evidence="12">
    <location>
        <position position="293"/>
    </location>
    <ligand>
        <name>K(+)</name>
        <dbReference type="ChEBI" id="CHEBI:29103"/>
    </ligand>
</feature>
<evidence type="ECO:0000313" key="14">
    <source>
        <dbReference type="EMBL" id="SDB88612.1"/>
    </source>
</evidence>
<dbReference type="Pfam" id="PF00294">
    <property type="entry name" value="PfkB"/>
    <property type="match status" value="1"/>
</dbReference>
<keyword evidence="12" id="KW-0963">Cytoplasm</keyword>
<keyword evidence="5 12" id="KW-0479">Metal-binding</keyword>
<dbReference type="InterPro" id="IPR011877">
    <property type="entry name" value="Ribokinase"/>
</dbReference>
<comment type="cofactor">
    <cofactor evidence="12">
        <name>Mg(2+)</name>
        <dbReference type="ChEBI" id="CHEBI:18420"/>
    </cofactor>
    <text evidence="12">Requires a divalent cation, most likely magnesium in vivo, as an electrophilic catalyst to aid phosphoryl group transfer. It is the chelate of the metal and the nucleotide that is the actual substrate.</text>
</comment>
<dbReference type="PANTHER" id="PTHR10584">
    <property type="entry name" value="SUGAR KINASE"/>
    <property type="match status" value="1"/>
</dbReference>
<feature type="binding site" evidence="12">
    <location>
        <position position="145"/>
    </location>
    <ligand>
        <name>substrate</name>
    </ligand>
</feature>
<comment type="activity regulation">
    <text evidence="12">Activated by a monovalent cation that binds near, but not in, the active site. The most likely occupant of the site in vivo is potassium. Ion binding induces a conformational change that may alter substrate affinity.</text>
</comment>
<keyword evidence="6 12" id="KW-0547">Nucleotide-binding</keyword>
<feature type="binding site" evidence="12">
    <location>
        <position position="258"/>
    </location>
    <ligand>
        <name>substrate</name>
    </ligand>
</feature>
<comment type="similarity">
    <text evidence="1">Belongs to the carbohydrate kinase pfkB family.</text>
</comment>
<comment type="subunit">
    <text evidence="12">Homodimer.</text>
</comment>
<dbReference type="PANTHER" id="PTHR10584:SF166">
    <property type="entry name" value="RIBOKINASE"/>
    <property type="match status" value="1"/>
</dbReference>
<accession>A0A1G6H2W8</accession>
<feature type="binding site" evidence="12">
    <location>
        <position position="254"/>
    </location>
    <ligand>
        <name>K(+)</name>
        <dbReference type="ChEBI" id="CHEBI:29103"/>
    </ligand>
</feature>
<dbReference type="GO" id="GO:0005737">
    <property type="term" value="C:cytoplasm"/>
    <property type="evidence" value="ECO:0007669"/>
    <property type="project" value="UniProtKB-SubCell"/>
</dbReference>